<dbReference type="EMBL" id="JAJVKT010000023">
    <property type="protein sequence ID" value="MCE7510349.1"/>
    <property type="molecule type" value="Genomic_DNA"/>
</dbReference>
<evidence type="ECO:0008006" key="3">
    <source>
        <dbReference type="Google" id="ProtNLM"/>
    </source>
</evidence>
<sequence length="94" mass="10358">MPTIQPRFPLGATVITPGAAAAFADANVHPAHYLQRHRHGDWGEMPPEDQASNEEALTEGYRLMSSYAIAPHTTIWVITEADRSVTTLLLPSEY</sequence>
<name>A0A9Q3W883_9GAMM</name>
<organism evidence="1 2">
    <name type="scientific">Alloalcanivorax xenomutans</name>
    <dbReference type="NCBI Taxonomy" id="1094342"/>
    <lineage>
        <taxon>Bacteria</taxon>
        <taxon>Pseudomonadati</taxon>
        <taxon>Pseudomonadota</taxon>
        <taxon>Gammaproteobacteria</taxon>
        <taxon>Oceanospirillales</taxon>
        <taxon>Alcanivoracaceae</taxon>
        <taxon>Alloalcanivorax</taxon>
    </lineage>
</organism>
<evidence type="ECO:0000313" key="1">
    <source>
        <dbReference type="EMBL" id="MCE7510349.1"/>
    </source>
</evidence>
<dbReference type="KEGG" id="axe:P40_09970"/>
<comment type="caution">
    <text evidence="1">The sequence shown here is derived from an EMBL/GenBank/DDBJ whole genome shotgun (WGS) entry which is preliminary data.</text>
</comment>
<keyword evidence="2" id="KW-1185">Reference proteome</keyword>
<dbReference type="RefSeq" id="WP_014994430.1">
    <property type="nucleotide sequence ID" value="NZ_CP012331.1"/>
</dbReference>
<gene>
    <name evidence="1" type="ORF">LZG35_17045</name>
</gene>
<accession>A0A9Q3W883</accession>
<evidence type="ECO:0000313" key="2">
    <source>
        <dbReference type="Proteomes" id="UP001107961"/>
    </source>
</evidence>
<dbReference type="AlphaFoldDB" id="A0A9Q3W883"/>
<reference evidence="1" key="1">
    <citation type="submission" date="2022-01" db="EMBL/GenBank/DDBJ databases">
        <authorList>
            <person name="Karlyshev A.V."/>
            <person name="Jaspars M."/>
        </authorList>
    </citation>
    <scope>NUCLEOTIDE SEQUENCE</scope>
    <source>
        <strain evidence="1">AGSA3-2</strain>
    </source>
</reference>
<dbReference type="Proteomes" id="UP001107961">
    <property type="component" value="Unassembled WGS sequence"/>
</dbReference>
<proteinExistence type="predicted"/>
<protein>
    <recommendedName>
        <fullName evidence="3">Type I restriction endonuclease subunit M</fullName>
    </recommendedName>
</protein>